<keyword evidence="9 18" id="KW-0560">Oxidoreductase</keyword>
<feature type="binding site" evidence="15">
    <location>
        <position position="67"/>
    </location>
    <ligand>
        <name>Ca(2+)</name>
        <dbReference type="ChEBI" id="CHEBI:29108"/>
        <label>1</label>
    </ligand>
</feature>
<protein>
    <recommendedName>
        <fullName evidence="4 18">Peroxidase</fullName>
        <ecNumber evidence="4 18">1.11.1.7</ecNumber>
    </recommendedName>
</protein>
<comment type="caution">
    <text evidence="20">The sequence shown here is derived from an EMBL/GenBank/DDBJ whole genome shotgun (WGS) entry which is preliminary data.</text>
</comment>
<feature type="binding site" evidence="15">
    <location>
        <position position="247"/>
    </location>
    <ligand>
        <name>Ca(2+)</name>
        <dbReference type="ChEBI" id="CHEBI:29108"/>
        <label>2</label>
    </ligand>
</feature>
<evidence type="ECO:0000256" key="4">
    <source>
        <dbReference type="ARBA" id="ARBA00012313"/>
    </source>
</evidence>
<dbReference type="InterPro" id="IPR019794">
    <property type="entry name" value="Peroxidases_AS"/>
</dbReference>
<dbReference type="Gene3D" id="1.10.520.10">
    <property type="match status" value="1"/>
</dbReference>
<evidence type="ECO:0000256" key="2">
    <source>
        <dbReference type="ARBA" id="ARBA00002322"/>
    </source>
</evidence>
<evidence type="ECO:0000256" key="14">
    <source>
        <dbReference type="PIRSR" id="PIRSR600823-2"/>
    </source>
</evidence>
<organism evidence="20 21">
    <name type="scientific">Salvia divinorum</name>
    <name type="common">Maria pastora</name>
    <name type="synonym">Diviner's sage</name>
    <dbReference type="NCBI Taxonomy" id="28513"/>
    <lineage>
        <taxon>Eukaryota</taxon>
        <taxon>Viridiplantae</taxon>
        <taxon>Streptophyta</taxon>
        <taxon>Embryophyta</taxon>
        <taxon>Tracheophyta</taxon>
        <taxon>Spermatophyta</taxon>
        <taxon>Magnoliopsida</taxon>
        <taxon>eudicotyledons</taxon>
        <taxon>Gunneridae</taxon>
        <taxon>Pentapetalae</taxon>
        <taxon>asterids</taxon>
        <taxon>lamiids</taxon>
        <taxon>Lamiales</taxon>
        <taxon>Lamiaceae</taxon>
        <taxon>Nepetoideae</taxon>
        <taxon>Mentheae</taxon>
        <taxon>Salviinae</taxon>
        <taxon>Salvia</taxon>
        <taxon>Salvia subgen. Calosphace</taxon>
    </lineage>
</organism>
<comment type="subcellular location">
    <subcellularLocation>
        <location evidence="18">Secreted</location>
    </subcellularLocation>
</comment>
<evidence type="ECO:0000256" key="1">
    <source>
        <dbReference type="ARBA" id="ARBA00000189"/>
    </source>
</evidence>
<feature type="chain" id="PRO_5044525871" description="Peroxidase" evidence="18">
    <location>
        <begin position="25"/>
        <end position="325"/>
    </location>
</feature>
<feature type="disulfide bond" evidence="17">
    <location>
        <begin position="68"/>
        <end position="73"/>
    </location>
</feature>
<dbReference type="FunFam" id="1.10.420.10:FF:000006">
    <property type="entry name" value="Peroxidase"/>
    <property type="match status" value="1"/>
</dbReference>
<feature type="binding site" evidence="15">
    <location>
        <position position="88"/>
    </location>
    <ligand>
        <name>Ca(2+)</name>
        <dbReference type="ChEBI" id="CHEBI:29108"/>
        <label>1</label>
    </ligand>
</feature>
<feature type="active site" description="Proton acceptor" evidence="13">
    <location>
        <position position="66"/>
    </location>
</feature>
<evidence type="ECO:0000313" key="21">
    <source>
        <dbReference type="Proteomes" id="UP001567538"/>
    </source>
</evidence>
<evidence type="ECO:0000256" key="16">
    <source>
        <dbReference type="PIRSR" id="PIRSR600823-4"/>
    </source>
</evidence>
<evidence type="ECO:0000256" key="7">
    <source>
        <dbReference type="ARBA" id="ARBA00022723"/>
    </source>
</evidence>
<dbReference type="PANTHER" id="PTHR31517:SF84">
    <property type="entry name" value="PEROXIDASE"/>
    <property type="match status" value="1"/>
</dbReference>
<dbReference type="InterPro" id="IPR019793">
    <property type="entry name" value="Peroxidases_heam-ligand_BS"/>
</dbReference>
<feature type="binding site" evidence="14">
    <location>
        <position position="163"/>
    </location>
    <ligand>
        <name>substrate</name>
    </ligand>
</feature>
<evidence type="ECO:0000256" key="18">
    <source>
        <dbReference type="RuleBase" id="RU362060"/>
    </source>
</evidence>
<feature type="disulfide bond" evidence="17">
    <location>
        <begin position="35"/>
        <end position="115"/>
    </location>
</feature>
<feature type="disulfide bond" evidence="17">
    <location>
        <begin position="200"/>
        <end position="232"/>
    </location>
</feature>
<dbReference type="CDD" id="cd00693">
    <property type="entry name" value="secretory_peroxidase"/>
    <property type="match status" value="1"/>
</dbReference>
<evidence type="ECO:0000313" key="20">
    <source>
        <dbReference type="EMBL" id="KAL1547297.1"/>
    </source>
</evidence>
<keyword evidence="6 18" id="KW-0349">Heme</keyword>
<keyword evidence="12" id="KW-0325">Glycoprotein</keyword>
<dbReference type="GO" id="GO:0005576">
    <property type="term" value="C:extracellular region"/>
    <property type="evidence" value="ECO:0007669"/>
    <property type="project" value="UniProtKB-SubCell"/>
</dbReference>
<feature type="signal peptide" evidence="18">
    <location>
        <begin position="1"/>
        <end position="24"/>
    </location>
</feature>
<dbReference type="InterPro" id="IPR010255">
    <property type="entry name" value="Haem_peroxidase_sf"/>
</dbReference>
<keyword evidence="5 18" id="KW-0575">Peroxidase</keyword>
<dbReference type="PROSITE" id="PS00436">
    <property type="entry name" value="PEROXIDASE_2"/>
    <property type="match status" value="1"/>
</dbReference>
<dbReference type="PRINTS" id="PR00458">
    <property type="entry name" value="PEROXIDASE"/>
</dbReference>
<evidence type="ECO:0000256" key="12">
    <source>
        <dbReference type="ARBA" id="ARBA00023180"/>
    </source>
</evidence>
<dbReference type="PRINTS" id="PR00461">
    <property type="entry name" value="PLPEROXIDASE"/>
</dbReference>
<accession>A0ABD1GT76</accession>
<dbReference type="InterPro" id="IPR000823">
    <property type="entry name" value="Peroxidase_pln"/>
</dbReference>
<dbReference type="PROSITE" id="PS50873">
    <property type="entry name" value="PEROXIDASE_4"/>
    <property type="match status" value="1"/>
</dbReference>
<name>A0ABD1GT76_SALDI</name>
<evidence type="ECO:0000256" key="11">
    <source>
        <dbReference type="ARBA" id="ARBA00023157"/>
    </source>
</evidence>
<dbReference type="PROSITE" id="PS00435">
    <property type="entry name" value="PEROXIDASE_1"/>
    <property type="match status" value="1"/>
</dbReference>
<evidence type="ECO:0000259" key="19">
    <source>
        <dbReference type="PROSITE" id="PS50873"/>
    </source>
</evidence>
<comment type="function">
    <text evidence="2">Removal of H(2)O(2), oxidation of toxic reductants, biosynthesis and degradation of lignin, suberization, auxin catabolism, response to environmental stresses such as wounding, pathogen attack and oxidative stress. These functions might be dependent on each isozyme/isoform in each plant tissue.</text>
</comment>
<feature type="binding site" evidence="15">
    <location>
        <position position="74"/>
    </location>
    <ligand>
        <name>Ca(2+)</name>
        <dbReference type="ChEBI" id="CHEBI:29108"/>
        <label>1</label>
    </ligand>
</feature>
<comment type="cofactor">
    <cofactor evidence="15 18">
        <name>Ca(2+)</name>
        <dbReference type="ChEBI" id="CHEBI:29108"/>
    </cofactor>
    <text evidence="15 18">Binds 2 calcium ions per subunit.</text>
</comment>
<proteinExistence type="inferred from homology"/>
<dbReference type="Proteomes" id="UP001567538">
    <property type="component" value="Unassembled WGS sequence"/>
</dbReference>
<feature type="disulfide bond" evidence="17">
    <location>
        <begin position="121"/>
        <end position="320"/>
    </location>
</feature>
<evidence type="ECO:0000256" key="3">
    <source>
        <dbReference type="ARBA" id="ARBA00006873"/>
    </source>
</evidence>
<evidence type="ECO:0000256" key="17">
    <source>
        <dbReference type="PIRSR" id="PIRSR600823-5"/>
    </source>
</evidence>
<dbReference type="Gene3D" id="1.10.420.10">
    <property type="entry name" value="Peroxidase, domain 2"/>
    <property type="match status" value="1"/>
</dbReference>
<dbReference type="InterPro" id="IPR033905">
    <property type="entry name" value="Secretory_peroxidase"/>
</dbReference>
<comment type="similarity">
    <text evidence="18">Belongs to the peroxidase family. Classical plant (class III) peroxidase subfamily.</text>
</comment>
<dbReference type="GO" id="GO:0042744">
    <property type="term" value="P:hydrogen peroxide catabolic process"/>
    <property type="evidence" value="ECO:0007669"/>
    <property type="project" value="UniProtKB-KW"/>
</dbReference>
<gene>
    <name evidence="20" type="ORF">AAHA92_23792</name>
</gene>
<keyword evidence="18" id="KW-0964">Secreted</keyword>
<feature type="domain" description="Plant heme peroxidase family profile" evidence="19">
    <location>
        <begin position="25"/>
        <end position="324"/>
    </location>
</feature>
<feature type="binding site" evidence="15">
    <location>
        <position position="252"/>
    </location>
    <ligand>
        <name>Ca(2+)</name>
        <dbReference type="ChEBI" id="CHEBI:29108"/>
        <label>2</label>
    </ligand>
</feature>
<dbReference type="EC" id="1.11.1.7" evidence="4 18"/>
<evidence type="ECO:0000256" key="8">
    <source>
        <dbReference type="ARBA" id="ARBA00022837"/>
    </source>
</evidence>
<comment type="similarity">
    <text evidence="3">Belongs to the peroxidase family. Ascorbate peroxidase subfamily.</text>
</comment>
<evidence type="ECO:0000256" key="6">
    <source>
        <dbReference type="ARBA" id="ARBA00022617"/>
    </source>
</evidence>
<evidence type="ECO:0000256" key="13">
    <source>
        <dbReference type="PIRSR" id="PIRSR600823-1"/>
    </source>
</evidence>
<dbReference type="EMBL" id="JBEAFC010000008">
    <property type="protein sequence ID" value="KAL1547297.1"/>
    <property type="molecule type" value="Genomic_DNA"/>
</dbReference>
<dbReference type="PANTHER" id="PTHR31517">
    <property type="match status" value="1"/>
</dbReference>
<feature type="binding site" evidence="15">
    <location>
        <position position="194"/>
    </location>
    <ligand>
        <name>Ca(2+)</name>
        <dbReference type="ChEBI" id="CHEBI:29108"/>
        <label>2</label>
    </ligand>
</feature>
<keyword evidence="7 15" id="KW-0479">Metal-binding</keyword>
<evidence type="ECO:0000256" key="10">
    <source>
        <dbReference type="ARBA" id="ARBA00023004"/>
    </source>
</evidence>
<sequence>MSPKLLQTLTTAVLCLCIVEAATAQLQVGFYQRSCGFAELVVKQGVRAAFINDNGVAAGLVRLHFHDCFVRGCDGSVLLDSADGNVAEKDSPPNNPSLRGFEAVDSIKARLEAICPGVVSCADILAFAARDSIEMAGGLGYDVPAGRRDGRVSSSAEALANLPPPTLNVDQLTKAFADKGLTQEEMVTLSGGHTLGRSHCTSFSNRLYNFNSNSSIDPTLDPLYASQLRQKCPQGGDASLVVPMEATPATADVAYYRAVATNKGLFTSDQTLLTDQQTRAQVFQNAQNPFIWKRKFASAMVNMGKIGVLTGNDGEIRKDCRVINA</sequence>
<dbReference type="SUPFAM" id="SSF48113">
    <property type="entry name" value="Heme-dependent peroxidases"/>
    <property type="match status" value="1"/>
</dbReference>
<dbReference type="InterPro" id="IPR002016">
    <property type="entry name" value="Haem_peroxidase"/>
</dbReference>
<evidence type="ECO:0000256" key="9">
    <source>
        <dbReference type="ARBA" id="ARBA00023002"/>
    </source>
</evidence>
<dbReference type="GO" id="GO:0046872">
    <property type="term" value="F:metal ion binding"/>
    <property type="evidence" value="ECO:0007669"/>
    <property type="project" value="UniProtKB-UniRule"/>
</dbReference>
<dbReference type="AlphaFoldDB" id="A0ABD1GT76"/>
<keyword evidence="18" id="KW-0732">Signal</keyword>
<comment type="cofactor">
    <cofactor evidence="15 18">
        <name>heme b</name>
        <dbReference type="ChEBI" id="CHEBI:60344"/>
    </cofactor>
    <text evidence="15 18">Binds 1 heme b (iron(II)-protoporphyrin IX) group per subunit.</text>
</comment>
<dbReference type="GO" id="GO:0006979">
    <property type="term" value="P:response to oxidative stress"/>
    <property type="evidence" value="ECO:0007669"/>
    <property type="project" value="UniProtKB-UniRule"/>
</dbReference>
<keyword evidence="10 15" id="KW-0408">Iron</keyword>
<feature type="site" description="Transition state stabilizer" evidence="16">
    <location>
        <position position="62"/>
    </location>
</feature>
<feature type="binding site" description="axial binding residue" evidence="15">
    <location>
        <position position="193"/>
    </location>
    <ligand>
        <name>heme b</name>
        <dbReference type="ChEBI" id="CHEBI:60344"/>
    </ligand>
    <ligandPart>
        <name>Fe</name>
        <dbReference type="ChEBI" id="CHEBI:18248"/>
    </ligandPart>
</feature>
<feature type="binding site" evidence="15">
    <location>
        <position position="70"/>
    </location>
    <ligand>
        <name>Ca(2+)</name>
        <dbReference type="ChEBI" id="CHEBI:29108"/>
        <label>1</label>
    </ligand>
</feature>
<keyword evidence="11 17" id="KW-1015">Disulfide bond</keyword>
<evidence type="ECO:0000256" key="5">
    <source>
        <dbReference type="ARBA" id="ARBA00022559"/>
    </source>
</evidence>
<keyword evidence="18" id="KW-0376">Hydrogen peroxide</keyword>
<dbReference type="FunFam" id="1.10.520.10:FF:000001">
    <property type="entry name" value="Peroxidase"/>
    <property type="match status" value="1"/>
</dbReference>
<comment type="catalytic activity">
    <reaction evidence="1 18">
        <text>2 a phenolic donor + H2O2 = 2 a phenolic radical donor + 2 H2O</text>
        <dbReference type="Rhea" id="RHEA:56136"/>
        <dbReference type="ChEBI" id="CHEBI:15377"/>
        <dbReference type="ChEBI" id="CHEBI:16240"/>
        <dbReference type="ChEBI" id="CHEBI:139520"/>
        <dbReference type="ChEBI" id="CHEBI:139521"/>
        <dbReference type="EC" id="1.11.1.7"/>
    </reaction>
</comment>
<keyword evidence="8 15" id="KW-0106">Calcium</keyword>
<feature type="binding site" evidence="15">
    <location>
        <position position="72"/>
    </location>
    <ligand>
        <name>Ca(2+)</name>
        <dbReference type="ChEBI" id="CHEBI:29108"/>
        <label>1</label>
    </ligand>
</feature>
<dbReference type="GO" id="GO:0020037">
    <property type="term" value="F:heme binding"/>
    <property type="evidence" value="ECO:0007669"/>
    <property type="project" value="UniProtKB-UniRule"/>
</dbReference>
<evidence type="ECO:0000256" key="15">
    <source>
        <dbReference type="PIRSR" id="PIRSR600823-3"/>
    </source>
</evidence>
<feature type="binding site" evidence="15">
    <location>
        <position position="76"/>
    </location>
    <ligand>
        <name>Ca(2+)</name>
        <dbReference type="ChEBI" id="CHEBI:29108"/>
        <label>1</label>
    </ligand>
</feature>
<dbReference type="Pfam" id="PF00141">
    <property type="entry name" value="peroxidase"/>
    <property type="match status" value="1"/>
</dbReference>
<reference evidence="20 21" key="1">
    <citation type="submission" date="2024-06" db="EMBL/GenBank/DDBJ databases">
        <title>A chromosome level genome sequence of Diviner's sage (Salvia divinorum).</title>
        <authorList>
            <person name="Ford S.A."/>
            <person name="Ro D.-K."/>
            <person name="Ness R.W."/>
            <person name="Phillips M.A."/>
        </authorList>
    </citation>
    <scope>NUCLEOTIDE SEQUENCE [LARGE SCALE GENOMIC DNA]</scope>
    <source>
        <strain evidence="20">SAF-2024a</strain>
        <tissue evidence="20">Leaf</tissue>
    </source>
</reference>
<keyword evidence="21" id="KW-1185">Reference proteome</keyword>
<dbReference type="GO" id="GO:0140825">
    <property type="term" value="F:lactoperoxidase activity"/>
    <property type="evidence" value="ECO:0007669"/>
    <property type="project" value="UniProtKB-EC"/>
</dbReference>